<keyword evidence="3" id="KW-0378">Hydrolase</keyword>
<dbReference type="RefSeq" id="WP_227231085.1">
    <property type="nucleotide sequence ID" value="NZ_JAJCVJ010000003.1"/>
</dbReference>
<accession>A0ABD5RGA5</accession>
<dbReference type="Gene3D" id="3.30.70.360">
    <property type="match status" value="1"/>
</dbReference>
<dbReference type="PANTHER" id="PTHR43270:SF8">
    <property type="entry name" value="DI- AND TRIPEPTIDASE DUG2-RELATED"/>
    <property type="match status" value="1"/>
</dbReference>
<organism evidence="5 6">
    <name type="scientific">Salinirubrum litoreum</name>
    <dbReference type="NCBI Taxonomy" id="1126234"/>
    <lineage>
        <taxon>Archaea</taxon>
        <taxon>Methanobacteriati</taxon>
        <taxon>Methanobacteriota</taxon>
        <taxon>Stenosarchaea group</taxon>
        <taxon>Halobacteria</taxon>
        <taxon>Halobacteriales</taxon>
        <taxon>Haloferacaceae</taxon>
        <taxon>Salinirubrum</taxon>
    </lineage>
</organism>
<keyword evidence="6" id="KW-1185">Reference proteome</keyword>
<dbReference type="AlphaFoldDB" id="A0ABD5RGA5"/>
<gene>
    <name evidence="5" type="ORF">ACFPJ5_19040</name>
</gene>
<sequence length="499" mass="54704">MQTEASQAIREQIEADLDDHISRIQRAVQQPSVSVEHQGLREIAELMVEYLDDLGCEEAELVETDGAPGVWGYYDAGADTTVVNYGMLDTRPVGDEDDWTYDPFGGELVDHDEYGRVIYGRGSVKVKGAYVAWLNALTATKAALGDLPVNVMFLLEAEEINGSPYYYDMLAEYEDRIDAADACLCPLAGEGSDGNVTGSLGYKSALYFDMEVSGEAWGHGPEGGSIHAMSNATVDSPAWRLVDALASLTADNGREIEIDGYYDQYDPPTEAERDEIEAFVDELDANTDTPRAELWRHLPGLSRGDGEVSRLKDDLQEDVVEAFVQHFYSPESFNIQGIASGYLGPGTNTKPFTMPGDGRATFDLRMPRGYDPAVVRGQLRDHLDDHGFEDVDLDVSGQHTWCKTDPDSDLVDAVRAVVERHDRKLTLWPFSAGGVPWAVFGTKFEIPLLYGVGLGYGENSEGADEFFVVDGTDTVGGLVECELSHAEMLLAYAERVGEN</sequence>
<evidence type="ECO:0000256" key="3">
    <source>
        <dbReference type="ARBA" id="ARBA00022801"/>
    </source>
</evidence>
<dbReference type="PANTHER" id="PTHR43270">
    <property type="entry name" value="BETA-ALA-HIS DIPEPTIDASE"/>
    <property type="match status" value="1"/>
</dbReference>
<evidence type="ECO:0000256" key="2">
    <source>
        <dbReference type="ARBA" id="ARBA00022723"/>
    </source>
</evidence>
<protein>
    <submittedName>
        <fullName evidence="5">M20/M25/M40 family metallo-hydrolase</fullName>
    </submittedName>
</protein>
<dbReference type="EMBL" id="JBHSKX010000004">
    <property type="protein sequence ID" value="MFC5369028.1"/>
    <property type="molecule type" value="Genomic_DNA"/>
</dbReference>
<dbReference type="Pfam" id="PF01546">
    <property type="entry name" value="Peptidase_M20"/>
    <property type="match status" value="1"/>
</dbReference>
<dbReference type="GO" id="GO:0006508">
    <property type="term" value="P:proteolysis"/>
    <property type="evidence" value="ECO:0007669"/>
    <property type="project" value="UniProtKB-KW"/>
</dbReference>
<dbReference type="GO" id="GO:0008233">
    <property type="term" value="F:peptidase activity"/>
    <property type="evidence" value="ECO:0007669"/>
    <property type="project" value="UniProtKB-KW"/>
</dbReference>
<keyword evidence="2" id="KW-0479">Metal-binding</keyword>
<name>A0ABD5RGA5_9EURY</name>
<reference evidence="5 6" key="1">
    <citation type="journal article" date="2019" name="Int. J. Syst. Evol. Microbiol.">
        <title>The Global Catalogue of Microorganisms (GCM) 10K type strain sequencing project: providing services to taxonomists for standard genome sequencing and annotation.</title>
        <authorList>
            <consortium name="The Broad Institute Genomics Platform"/>
            <consortium name="The Broad Institute Genome Sequencing Center for Infectious Disease"/>
            <person name="Wu L."/>
            <person name="Ma J."/>
        </authorList>
    </citation>
    <scope>NUCLEOTIDE SEQUENCE [LARGE SCALE GENOMIC DNA]</scope>
    <source>
        <strain evidence="5 6">CGMCC 1.12237</strain>
    </source>
</reference>
<proteinExistence type="predicted"/>
<dbReference type="GO" id="GO:0046872">
    <property type="term" value="F:metal ion binding"/>
    <property type="evidence" value="ECO:0007669"/>
    <property type="project" value="UniProtKB-KW"/>
</dbReference>
<dbReference type="SUPFAM" id="SSF53187">
    <property type="entry name" value="Zn-dependent exopeptidases"/>
    <property type="match status" value="1"/>
</dbReference>
<keyword evidence="1" id="KW-0645">Protease</keyword>
<comment type="caution">
    <text evidence="5">The sequence shown here is derived from an EMBL/GenBank/DDBJ whole genome shotgun (WGS) entry which is preliminary data.</text>
</comment>
<dbReference type="InterPro" id="IPR011650">
    <property type="entry name" value="Peptidase_M20_dimer"/>
</dbReference>
<dbReference type="Proteomes" id="UP001596201">
    <property type="component" value="Unassembled WGS sequence"/>
</dbReference>
<evidence type="ECO:0000313" key="5">
    <source>
        <dbReference type="EMBL" id="MFC5369028.1"/>
    </source>
</evidence>
<evidence type="ECO:0000313" key="6">
    <source>
        <dbReference type="Proteomes" id="UP001596201"/>
    </source>
</evidence>
<feature type="domain" description="Peptidase M20 dimerisation" evidence="4">
    <location>
        <begin position="223"/>
        <end position="389"/>
    </location>
</feature>
<dbReference type="Pfam" id="PF07687">
    <property type="entry name" value="M20_dimer"/>
    <property type="match status" value="1"/>
</dbReference>
<dbReference type="InterPro" id="IPR051458">
    <property type="entry name" value="Cyt/Met_Dipeptidase"/>
</dbReference>
<evidence type="ECO:0000259" key="4">
    <source>
        <dbReference type="Pfam" id="PF07687"/>
    </source>
</evidence>
<dbReference type="Gene3D" id="3.40.630.10">
    <property type="entry name" value="Zn peptidases"/>
    <property type="match status" value="1"/>
</dbReference>
<evidence type="ECO:0000256" key="1">
    <source>
        <dbReference type="ARBA" id="ARBA00022670"/>
    </source>
</evidence>
<dbReference type="InterPro" id="IPR002933">
    <property type="entry name" value="Peptidase_M20"/>
</dbReference>